<proteinExistence type="inferred from homology"/>
<dbReference type="InterPro" id="IPR043141">
    <property type="entry name" value="Ribosomal_uL10-like_sf"/>
</dbReference>
<evidence type="ECO:0000256" key="3">
    <source>
        <dbReference type="ARBA" id="ARBA00023274"/>
    </source>
</evidence>
<gene>
    <name evidence="4" type="primary">rplJ_11</name>
    <name evidence="4" type="ORF">SDC9_35619</name>
</gene>
<comment type="similarity">
    <text evidence="1">Belongs to the universal ribosomal protein uL10 family.</text>
</comment>
<dbReference type="InterPro" id="IPR001790">
    <property type="entry name" value="Ribosomal_uL10"/>
</dbReference>
<protein>
    <submittedName>
        <fullName evidence="4">50S ribosomal protein L10</fullName>
    </submittedName>
</protein>
<dbReference type="CDD" id="cd05797">
    <property type="entry name" value="Ribosomal_L10"/>
    <property type="match status" value="1"/>
</dbReference>
<keyword evidence="3" id="KW-0687">Ribonucleoprotein</keyword>
<dbReference type="PANTHER" id="PTHR11560">
    <property type="entry name" value="39S RIBOSOMAL PROTEIN L10, MITOCHONDRIAL"/>
    <property type="match status" value="1"/>
</dbReference>
<accession>A0A644VEC5</accession>
<sequence length="171" mass="18980">MRKEEKSQLIDTLTEQLSNSNNIYITDISNLNVEVTSKLRRLCFKKDVKLIVVKNTLLRKAMERSGKDFSPLYGALKGATSIMLSEVNNGPAKLIKEFRKTSDKPILKGAYVEEMSFMGDHSLDMLVNIKSKNELIADIILALKSPAINVVSALQSGGHKLSGVLKTLSER</sequence>
<dbReference type="GO" id="GO:0005840">
    <property type="term" value="C:ribosome"/>
    <property type="evidence" value="ECO:0007669"/>
    <property type="project" value="UniProtKB-KW"/>
</dbReference>
<comment type="caution">
    <text evidence="4">The sequence shown here is derived from an EMBL/GenBank/DDBJ whole genome shotgun (WGS) entry which is preliminary data.</text>
</comment>
<organism evidence="4">
    <name type="scientific">bioreactor metagenome</name>
    <dbReference type="NCBI Taxonomy" id="1076179"/>
    <lineage>
        <taxon>unclassified sequences</taxon>
        <taxon>metagenomes</taxon>
        <taxon>ecological metagenomes</taxon>
    </lineage>
</organism>
<reference evidence="4" key="1">
    <citation type="submission" date="2019-08" db="EMBL/GenBank/DDBJ databases">
        <authorList>
            <person name="Kucharzyk K."/>
            <person name="Murdoch R.W."/>
            <person name="Higgins S."/>
            <person name="Loffler F."/>
        </authorList>
    </citation>
    <scope>NUCLEOTIDE SEQUENCE</scope>
</reference>
<dbReference type="InterPro" id="IPR047865">
    <property type="entry name" value="Ribosomal_uL10_bac_type"/>
</dbReference>
<name>A0A644VEC5_9ZZZZ</name>
<evidence type="ECO:0000256" key="2">
    <source>
        <dbReference type="ARBA" id="ARBA00022980"/>
    </source>
</evidence>
<dbReference type="Gene3D" id="3.30.70.1730">
    <property type="match status" value="1"/>
</dbReference>
<dbReference type="NCBIfam" id="NF000955">
    <property type="entry name" value="PRK00099.1-1"/>
    <property type="match status" value="1"/>
</dbReference>
<evidence type="ECO:0000256" key="1">
    <source>
        <dbReference type="ARBA" id="ARBA00008889"/>
    </source>
</evidence>
<dbReference type="Pfam" id="PF00466">
    <property type="entry name" value="Ribosomal_L10"/>
    <property type="match status" value="1"/>
</dbReference>
<dbReference type="AlphaFoldDB" id="A0A644VEC5"/>
<dbReference type="SUPFAM" id="SSF160369">
    <property type="entry name" value="Ribosomal protein L10-like"/>
    <property type="match status" value="1"/>
</dbReference>
<dbReference type="GO" id="GO:1990904">
    <property type="term" value="C:ribonucleoprotein complex"/>
    <property type="evidence" value="ECO:0007669"/>
    <property type="project" value="UniProtKB-KW"/>
</dbReference>
<keyword evidence="2 4" id="KW-0689">Ribosomal protein</keyword>
<dbReference type="EMBL" id="VSSQ01000283">
    <property type="protein sequence ID" value="MPL89577.1"/>
    <property type="molecule type" value="Genomic_DNA"/>
</dbReference>
<evidence type="ECO:0000313" key="4">
    <source>
        <dbReference type="EMBL" id="MPL89577.1"/>
    </source>
</evidence>